<comment type="cofactor">
    <cofactor evidence="7">
        <name>[2Fe-2S] cluster</name>
        <dbReference type="ChEBI" id="CHEBI:190135"/>
    </cofactor>
    <text evidence="7">Binds 1 [2Fe-2S] cluster.</text>
</comment>
<evidence type="ECO:0000256" key="1">
    <source>
        <dbReference type="ARBA" id="ARBA00010643"/>
    </source>
</evidence>
<name>A0A926EHY0_9FIRM</name>
<feature type="binding site" evidence="7">
    <location>
        <position position="88"/>
    </location>
    <ligand>
        <name>[2Fe-2S] cluster</name>
        <dbReference type="ChEBI" id="CHEBI:190135"/>
    </ligand>
</feature>
<feature type="binding site" evidence="7">
    <location>
        <position position="129"/>
    </location>
    <ligand>
        <name>[2Fe-2S] cluster</name>
        <dbReference type="ChEBI" id="CHEBI:190135"/>
    </ligand>
</feature>
<dbReference type="GO" id="GO:0051537">
    <property type="term" value="F:2 iron, 2 sulfur cluster binding"/>
    <property type="evidence" value="ECO:0007669"/>
    <property type="project" value="UniProtKB-KW"/>
</dbReference>
<dbReference type="PANTHER" id="PTHR43342">
    <property type="entry name" value="NADH-QUINONE OXIDOREDUCTASE, E SUBUNIT"/>
    <property type="match status" value="1"/>
</dbReference>
<dbReference type="FunFam" id="1.10.10.1590:FF:000001">
    <property type="entry name" value="NADH-quinone oxidoreductase subunit E"/>
    <property type="match status" value="1"/>
</dbReference>
<keyword evidence="4 7" id="KW-0408">Iron</keyword>
<protein>
    <submittedName>
        <fullName evidence="8">NAD(P)H-dependent oxidoreductase subunit E</fullName>
    </submittedName>
</protein>
<dbReference type="InterPro" id="IPR002023">
    <property type="entry name" value="NuoE-like"/>
</dbReference>
<accession>A0A926EHY0</accession>
<evidence type="ECO:0000256" key="2">
    <source>
        <dbReference type="ARBA" id="ARBA00022714"/>
    </source>
</evidence>
<comment type="cofactor">
    <cofactor evidence="6">
        <name>[2Fe-2S] cluster</name>
        <dbReference type="ChEBI" id="CHEBI:190135"/>
    </cofactor>
</comment>
<keyword evidence="5 7" id="KW-0411">Iron-sulfur</keyword>
<dbReference type="Gene3D" id="1.10.10.1590">
    <property type="entry name" value="NADH-quinone oxidoreductase subunit E"/>
    <property type="match status" value="1"/>
</dbReference>
<keyword evidence="3 7" id="KW-0479">Metal-binding</keyword>
<dbReference type="Proteomes" id="UP000655830">
    <property type="component" value="Unassembled WGS sequence"/>
</dbReference>
<sequence length="164" mass="18096">MSCESCKNELAREMYAELEKFIDELPEKRGALISVLHRAQSIFGYLPKEVQAFVGEKLNISTAQVYGVVSFYSFFTMEPKGKYPISVCLGTACYVRGADKVLEAFKNELGIDVGQTTSDGKFSLDALRCVGACGLAPVVLIGDKVYGRINSAEQVKEIIKEYQD</sequence>
<feature type="binding site" evidence="7">
    <location>
        <position position="93"/>
    </location>
    <ligand>
        <name>[2Fe-2S] cluster</name>
        <dbReference type="ChEBI" id="CHEBI:190135"/>
    </ligand>
</feature>
<dbReference type="Gene3D" id="3.40.30.10">
    <property type="entry name" value="Glutaredoxin"/>
    <property type="match status" value="1"/>
</dbReference>
<dbReference type="InterPro" id="IPR041921">
    <property type="entry name" value="NuoE_N"/>
</dbReference>
<feature type="binding site" evidence="7">
    <location>
        <position position="133"/>
    </location>
    <ligand>
        <name>[2Fe-2S] cluster</name>
        <dbReference type="ChEBI" id="CHEBI:190135"/>
    </ligand>
</feature>
<evidence type="ECO:0000256" key="7">
    <source>
        <dbReference type="PIRSR" id="PIRSR000216-1"/>
    </source>
</evidence>
<dbReference type="PIRSF" id="PIRSF000216">
    <property type="entry name" value="NADH_DH_24kDa"/>
    <property type="match status" value="1"/>
</dbReference>
<keyword evidence="2 7" id="KW-0001">2Fe-2S</keyword>
<dbReference type="RefSeq" id="WP_177669578.1">
    <property type="nucleotide sequence ID" value="NZ_JACRSY010000009.1"/>
</dbReference>
<evidence type="ECO:0000256" key="3">
    <source>
        <dbReference type="ARBA" id="ARBA00022723"/>
    </source>
</evidence>
<organism evidence="8 9">
    <name type="scientific">Zhenhengia yiwuensis</name>
    <dbReference type="NCBI Taxonomy" id="2763666"/>
    <lineage>
        <taxon>Bacteria</taxon>
        <taxon>Bacillati</taxon>
        <taxon>Bacillota</taxon>
        <taxon>Clostridia</taxon>
        <taxon>Lachnospirales</taxon>
        <taxon>Lachnospiraceae</taxon>
        <taxon>Zhenhengia</taxon>
    </lineage>
</organism>
<dbReference type="AlphaFoldDB" id="A0A926EHY0"/>
<dbReference type="InterPro" id="IPR036249">
    <property type="entry name" value="Thioredoxin-like_sf"/>
</dbReference>
<dbReference type="PANTHER" id="PTHR43342:SF2">
    <property type="entry name" value="POTENTIAL NAD-REDUCING HYDROGENASE SUBUNIT"/>
    <property type="match status" value="1"/>
</dbReference>
<dbReference type="CDD" id="cd03064">
    <property type="entry name" value="TRX_Fd_NuoE"/>
    <property type="match status" value="1"/>
</dbReference>
<dbReference type="EMBL" id="JACRSY010000009">
    <property type="protein sequence ID" value="MBC8579310.1"/>
    <property type="molecule type" value="Genomic_DNA"/>
</dbReference>
<evidence type="ECO:0000256" key="4">
    <source>
        <dbReference type="ARBA" id="ARBA00023004"/>
    </source>
</evidence>
<proteinExistence type="inferred from homology"/>
<dbReference type="GO" id="GO:0016491">
    <property type="term" value="F:oxidoreductase activity"/>
    <property type="evidence" value="ECO:0007669"/>
    <property type="project" value="InterPro"/>
</dbReference>
<dbReference type="GO" id="GO:0046872">
    <property type="term" value="F:metal ion binding"/>
    <property type="evidence" value="ECO:0007669"/>
    <property type="project" value="UniProtKB-KW"/>
</dbReference>
<reference evidence="8" key="1">
    <citation type="submission" date="2020-08" db="EMBL/GenBank/DDBJ databases">
        <title>Genome public.</title>
        <authorList>
            <person name="Liu C."/>
            <person name="Sun Q."/>
        </authorList>
    </citation>
    <scope>NUCLEOTIDE SEQUENCE</scope>
    <source>
        <strain evidence="8">NSJ-12</strain>
    </source>
</reference>
<evidence type="ECO:0000256" key="6">
    <source>
        <dbReference type="ARBA" id="ARBA00034078"/>
    </source>
</evidence>
<dbReference type="InterPro" id="IPR028431">
    <property type="entry name" value="NADP_DH_HndA-like"/>
</dbReference>
<dbReference type="Pfam" id="PF01257">
    <property type="entry name" value="2Fe-2S_thioredx"/>
    <property type="match status" value="1"/>
</dbReference>
<evidence type="ECO:0000313" key="9">
    <source>
        <dbReference type="Proteomes" id="UP000655830"/>
    </source>
</evidence>
<evidence type="ECO:0000313" key="8">
    <source>
        <dbReference type="EMBL" id="MBC8579310.1"/>
    </source>
</evidence>
<comment type="caution">
    <text evidence="8">The sequence shown here is derived from an EMBL/GenBank/DDBJ whole genome shotgun (WGS) entry which is preliminary data.</text>
</comment>
<dbReference type="InterPro" id="IPR042128">
    <property type="entry name" value="NuoE_dom"/>
</dbReference>
<gene>
    <name evidence="8" type="ORF">H8718_07200</name>
</gene>
<evidence type="ECO:0000256" key="5">
    <source>
        <dbReference type="ARBA" id="ARBA00023014"/>
    </source>
</evidence>
<comment type="similarity">
    <text evidence="1">Belongs to the complex I 24 kDa subunit family.</text>
</comment>
<keyword evidence="9" id="KW-1185">Reference proteome</keyword>
<dbReference type="FunFam" id="3.40.30.10:FF:000015">
    <property type="entry name" value="NADH-quinone oxidoreductase subunit E"/>
    <property type="match status" value="1"/>
</dbReference>
<dbReference type="SUPFAM" id="SSF52833">
    <property type="entry name" value="Thioredoxin-like"/>
    <property type="match status" value="1"/>
</dbReference>